<dbReference type="Gene3D" id="3.40.50.720">
    <property type="entry name" value="NAD(P)-binding Rossmann-like Domain"/>
    <property type="match status" value="1"/>
</dbReference>
<dbReference type="GO" id="GO:0016020">
    <property type="term" value="C:membrane"/>
    <property type="evidence" value="ECO:0007669"/>
    <property type="project" value="TreeGrafter"/>
</dbReference>
<evidence type="ECO:0000256" key="1">
    <source>
        <dbReference type="ARBA" id="ARBA00006484"/>
    </source>
</evidence>
<dbReference type="PROSITE" id="PS00061">
    <property type="entry name" value="ADH_SHORT"/>
    <property type="match status" value="1"/>
</dbReference>
<dbReference type="InterPro" id="IPR036291">
    <property type="entry name" value="NAD(P)-bd_dom_sf"/>
</dbReference>
<dbReference type="PRINTS" id="PR00080">
    <property type="entry name" value="SDRFAMILY"/>
</dbReference>
<dbReference type="InterPro" id="IPR002347">
    <property type="entry name" value="SDR_fam"/>
</dbReference>
<reference evidence="4" key="1">
    <citation type="submission" date="2024-06" db="EMBL/GenBank/DDBJ databases">
        <title>Methylostella associata gen. nov., sp. nov., a novel Ancalomicrobiaceae-affiliated facultatively methylotrophic bacteria that feed on methanotrophs of the genus Methylococcus.</title>
        <authorList>
            <person name="Saltykova V."/>
            <person name="Danilova O.V."/>
            <person name="Oshkin I.Y."/>
            <person name="Belova S.E."/>
            <person name="Pimenov N.V."/>
            <person name="Dedysh S.N."/>
        </authorList>
    </citation>
    <scope>NUCLEOTIDE SEQUENCE</scope>
    <source>
        <strain evidence="4">S20</strain>
    </source>
</reference>
<dbReference type="PRINTS" id="PR00081">
    <property type="entry name" value="GDHRDH"/>
</dbReference>
<comment type="similarity">
    <text evidence="1 3">Belongs to the short-chain dehydrogenases/reductases (SDR) family.</text>
</comment>
<evidence type="ECO:0000313" key="4">
    <source>
        <dbReference type="EMBL" id="XBY44705.1"/>
    </source>
</evidence>
<dbReference type="EMBL" id="CP158568">
    <property type="protein sequence ID" value="XBY44705.1"/>
    <property type="molecule type" value="Genomic_DNA"/>
</dbReference>
<evidence type="ECO:0000256" key="3">
    <source>
        <dbReference type="RuleBase" id="RU000363"/>
    </source>
</evidence>
<dbReference type="KEGG" id="mflg:ABS361_22385"/>
<dbReference type="PANTHER" id="PTHR44196">
    <property type="entry name" value="DEHYDROGENASE/REDUCTASE SDR FAMILY MEMBER 7B"/>
    <property type="match status" value="1"/>
</dbReference>
<dbReference type="AlphaFoldDB" id="A0AAU7X9U2"/>
<protein>
    <submittedName>
        <fullName evidence="4">SDR family NAD(P)-dependent oxidoreductase</fullName>
    </submittedName>
</protein>
<dbReference type="InterPro" id="IPR020904">
    <property type="entry name" value="Sc_DH/Rdtase_CS"/>
</dbReference>
<dbReference type="Pfam" id="PF00106">
    <property type="entry name" value="adh_short"/>
    <property type="match status" value="1"/>
</dbReference>
<dbReference type="SUPFAM" id="SSF51735">
    <property type="entry name" value="NAD(P)-binding Rossmann-fold domains"/>
    <property type="match status" value="1"/>
</dbReference>
<name>A0AAU7X9U2_9HYPH</name>
<evidence type="ECO:0000256" key="2">
    <source>
        <dbReference type="ARBA" id="ARBA00023002"/>
    </source>
</evidence>
<keyword evidence="2" id="KW-0560">Oxidoreductase</keyword>
<accession>A0AAU7X9U2</accession>
<organism evidence="4">
    <name type="scientific">Methyloraptor flagellatus</name>
    <dbReference type="NCBI Taxonomy" id="3162530"/>
    <lineage>
        <taxon>Bacteria</taxon>
        <taxon>Pseudomonadati</taxon>
        <taxon>Pseudomonadota</taxon>
        <taxon>Alphaproteobacteria</taxon>
        <taxon>Hyphomicrobiales</taxon>
        <taxon>Ancalomicrobiaceae</taxon>
        <taxon>Methyloraptor</taxon>
    </lineage>
</organism>
<sequence length="257" mass="26936">MTNIVLTGASSGIGAALAAAWAAPGVTFALAGRNAERLEATAEAVRAKGATAITRAFDIRDRAALADFVAEAERVGPIDLTVANAGILDGRRGDAGVEDGDTARAVIETNLIAAVDTIHAVLPGMRAAKRGKILLISSLSAFSPLPDAPAYSASKAGLLSYGLALREAVRADGITVSVACPGYVTTRMTETHLGYKPFEIDAETAARKIMRGVARGKAVIGFPEPIHTVSRLSAFVPEWLRRLGMGELRFRVGERRD</sequence>
<proteinExistence type="inferred from homology"/>
<gene>
    <name evidence="4" type="ORF">ABS361_22385</name>
</gene>
<dbReference type="GO" id="GO:0016491">
    <property type="term" value="F:oxidoreductase activity"/>
    <property type="evidence" value="ECO:0007669"/>
    <property type="project" value="UniProtKB-KW"/>
</dbReference>
<dbReference type="RefSeq" id="WP_407049796.1">
    <property type="nucleotide sequence ID" value="NZ_CP158568.1"/>
</dbReference>
<dbReference type="PANTHER" id="PTHR44196:SF1">
    <property type="entry name" value="DEHYDROGENASE_REDUCTASE SDR FAMILY MEMBER 7B"/>
    <property type="match status" value="1"/>
</dbReference>